<reference evidence="2" key="1">
    <citation type="submission" date="2021-02" db="EMBL/GenBank/DDBJ databases">
        <authorList>
            <person name="Dougan E. K."/>
            <person name="Rhodes N."/>
            <person name="Thang M."/>
            <person name="Chan C."/>
        </authorList>
    </citation>
    <scope>NUCLEOTIDE SEQUENCE</scope>
</reference>
<evidence type="ECO:0000313" key="3">
    <source>
        <dbReference type="Proteomes" id="UP000604046"/>
    </source>
</evidence>
<organism evidence="2 3">
    <name type="scientific">Symbiodinium natans</name>
    <dbReference type="NCBI Taxonomy" id="878477"/>
    <lineage>
        <taxon>Eukaryota</taxon>
        <taxon>Sar</taxon>
        <taxon>Alveolata</taxon>
        <taxon>Dinophyceae</taxon>
        <taxon>Suessiales</taxon>
        <taxon>Symbiodiniaceae</taxon>
        <taxon>Symbiodinium</taxon>
    </lineage>
</organism>
<evidence type="ECO:0000313" key="2">
    <source>
        <dbReference type="EMBL" id="CAE7594513.1"/>
    </source>
</evidence>
<evidence type="ECO:0000256" key="1">
    <source>
        <dbReference type="SAM" id="MobiDB-lite"/>
    </source>
</evidence>
<gene>
    <name evidence="2" type="ORF">SNAT2548_LOCUS33840</name>
</gene>
<proteinExistence type="predicted"/>
<name>A0A812V3F9_9DINO</name>
<feature type="compositionally biased region" description="Gly residues" evidence="1">
    <location>
        <begin position="69"/>
        <end position="78"/>
    </location>
</feature>
<sequence length="249" mass="26009">MSDVEARLAAVEDHLGSVSKLAAATAKGQGKERTGRLVVVFSTGGFKERVLEILRQWDAGAAAFKNAEGGEGGEGGRGSAASSGAGEGRPPPLKYQLYQAMVEQLATQGLGEPVLTTLRATPGSAIESTTAKLPESIGDGAFIFTLLFQPNLEGLAARAALQSTTAKQAVQKKGSIWPECGIKPARFAPGKYHREVLQFQGYSEEDQVGYFKGKKGGKGGGRDGRNAAPGKRAASHRLSVSAPGDAKRR</sequence>
<dbReference type="AlphaFoldDB" id="A0A812V3F9"/>
<keyword evidence="3" id="KW-1185">Reference proteome</keyword>
<accession>A0A812V3F9</accession>
<feature type="region of interest" description="Disordered" evidence="1">
    <location>
        <begin position="210"/>
        <end position="249"/>
    </location>
</feature>
<dbReference type="Proteomes" id="UP000604046">
    <property type="component" value="Unassembled WGS sequence"/>
</dbReference>
<protein>
    <submittedName>
        <fullName evidence="2">Uncharacterized protein</fullName>
    </submittedName>
</protein>
<dbReference type="EMBL" id="CAJNDS010002779">
    <property type="protein sequence ID" value="CAE7594513.1"/>
    <property type="molecule type" value="Genomic_DNA"/>
</dbReference>
<feature type="region of interest" description="Disordered" evidence="1">
    <location>
        <begin position="67"/>
        <end position="89"/>
    </location>
</feature>
<comment type="caution">
    <text evidence="2">The sequence shown here is derived from an EMBL/GenBank/DDBJ whole genome shotgun (WGS) entry which is preliminary data.</text>
</comment>